<reference evidence="2" key="1">
    <citation type="submission" date="2021-12" db="EMBL/GenBank/DDBJ databases">
        <authorList>
            <person name="King R."/>
        </authorList>
    </citation>
    <scope>NUCLEOTIDE SEQUENCE</scope>
</reference>
<evidence type="ECO:0000256" key="1">
    <source>
        <dbReference type="SAM" id="MobiDB-lite"/>
    </source>
</evidence>
<sequence>MKRPVETGPYKATDNEDLGSIERSYWLNGYYPYATREYNANQAQVSQGQGQSGAQPQQTPPQGAHHPVPVATPNNWMPMLHSGVFYNDAAPGQGVPVTVAIPVAVPAAVLKDNDSSMPEESVQASVVGAPRLEFWAHGPTQPRPWTGRRSSDVKPYLNFLVNPVPRVNPCFLGLMRKSRTLTKHRRRNGENSATVGTGVVASAGYYHMSLRYLEDRSVDPFIP</sequence>
<organism evidence="2 3">
    <name type="scientific">Bemisia tabaci</name>
    <name type="common">Sweetpotato whitefly</name>
    <name type="synonym">Aleurodes tabaci</name>
    <dbReference type="NCBI Taxonomy" id="7038"/>
    <lineage>
        <taxon>Eukaryota</taxon>
        <taxon>Metazoa</taxon>
        <taxon>Ecdysozoa</taxon>
        <taxon>Arthropoda</taxon>
        <taxon>Hexapoda</taxon>
        <taxon>Insecta</taxon>
        <taxon>Pterygota</taxon>
        <taxon>Neoptera</taxon>
        <taxon>Paraneoptera</taxon>
        <taxon>Hemiptera</taxon>
        <taxon>Sternorrhyncha</taxon>
        <taxon>Aleyrodoidea</taxon>
        <taxon>Aleyrodidae</taxon>
        <taxon>Aleyrodinae</taxon>
        <taxon>Bemisia</taxon>
    </lineage>
</organism>
<protein>
    <submittedName>
        <fullName evidence="2">Uncharacterized protein</fullName>
    </submittedName>
</protein>
<feature type="compositionally biased region" description="Low complexity" evidence="1">
    <location>
        <begin position="42"/>
        <end position="67"/>
    </location>
</feature>
<evidence type="ECO:0000313" key="3">
    <source>
        <dbReference type="Proteomes" id="UP001152759"/>
    </source>
</evidence>
<dbReference type="AlphaFoldDB" id="A0A9P0F5F6"/>
<feature type="region of interest" description="Disordered" evidence="1">
    <location>
        <begin position="42"/>
        <end position="73"/>
    </location>
</feature>
<gene>
    <name evidence="2" type="ORF">BEMITA_LOCUS9198</name>
</gene>
<accession>A0A9P0F5F6</accession>
<name>A0A9P0F5F6_BEMTA</name>
<keyword evidence="3" id="KW-1185">Reference proteome</keyword>
<evidence type="ECO:0000313" key="2">
    <source>
        <dbReference type="EMBL" id="CAH0390478.1"/>
    </source>
</evidence>
<dbReference type="EMBL" id="OU963866">
    <property type="protein sequence ID" value="CAH0390478.1"/>
    <property type="molecule type" value="Genomic_DNA"/>
</dbReference>
<proteinExistence type="predicted"/>
<dbReference type="Proteomes" id="UP001152759">
    <property type="component" value="Chromosome 5"/>
</dbReference>